<evidence type="ECO:0000256" key="2">
    <source>
        <dbReference type="ARBA" id="ARBA00022723"/>
    </source>
</evidence>
<dbReference type="NCBIfam" id="NF033749">
    <property type="entry name" value="bact_hemeryth"/>
    <property type="match status" value="1"/>
</dbReference>
<dbReference type="PANTHER" id="PTHR37164:SF1">
    <property type="entry name" value="BACTERIOHEMERYTHRIN"/>
    <property type="match status" value="1"/>
</dbReference>
<protein>
    <submittedName>
        <fullName evidence="5">Hemerythrin domain protein</fullName>
    </submittedName>
</protein>
<dbReference type="EMBL" id="UOFH01000022">
    <property type="protein sequence ID" value="VAW58637.1"/>
    <property type="molecule type" value="Genomic_DNA"/>
</dbReference>
<accession>A0A3B0X6X5</accession>
<evidence type="ECO:0000256" key="1">
    <source>
        <dbReference type="ARBA" id="ARBA00010587"/>
    </source>
</evidence>
<dbReference type="InterPro" id="IPR050669">
    <property type="entry name" value="Hemerythrin"/>
</dbReference>
<sequence length="152" mass="17649">MAYIQWQDDFATGINVIDSQHKRIIHYINQLSDAQNLNEAELIGDVLINLVDYTLSHFAFEESLMDDVGYHAALIHKNTHDSFRNKIISYKERYADGENISEELSQLLNIWLIDHIQDDDGSYVPVVKEKVPTINGAETQSWIKHKIQQFFK</sequence>
<keyword evidence="2" id="KW-0479">Metal-binding</keyword>
<keyword evidence="3" id="KW-0408">Iron</keyword>
<dbReference type="GO" id="GO:0046872">
    <property type="term" value="F:metal ion binding"/>
    <property type="evidence" value="ECO:0007669"/>
    <property type="project" value="UniProtKB-KW"/>
</dbReference>
<evidence type="ECO:0000259" key="4">
    <source>
        <dbReference type="Pfam" id="PF01814"/>
    </source>
</evidence>
<name>A0A3B0X6X5_9ZZZZ</name>
<dbReference type="SUPFAM" id="SSF47188">
    <property type="entry name" value="Hemerythrin-like"/>
    <property type="match status" value="1"/>
</dbReference>
<dbReference type="NCBIfam" id="TIGR02481">
    <property type="entry name" value="hemeryth_dom"/>
    <property type="match status" value="1"/>
</dbReference>
<comment type="similarity">
    <text evidence="1">Belongs to the hemerythrin family.</text>
</comment>
<gene>
    <name evidence="5" type="ORF">MNBD_GAMMA08-2750</name>
</gene>
<feature type="domain" description="Hemerythrin-like" evidence="4">
    <location>
        <begin position="12"/>
        <end position="126"/>
    </location>
</feature>
<evidence type="ECO:0000256" key="3">
    <source>
        <dbReference type="ARBA" id="ARBA00023004"/>
    </source>
</evidence>
<organism evidence="5">
    <name type="scientific">hydrothermal vent metagenome</name>
    <dbReference type="NCBI Taxonomy" id="652676"/>
    <lineage>
        <taxon>unclassified sequences</taxon>
        <taxon>metagenomes</taxon>
        <taxon>ecological metagenomes</taxon>
    </lineage>
</organism>
<reference evidence="5" key="1">
    <citation type="submission" date="2018-06" db="EMBL/GenBank/DDBJ databases">
        <authorList>
            <person name="Zhirakovskaya E."/>
        </authorList>
    </citation>
    <scope>NUCLEOTIDE SEQUENCE</scope>
</reference>
<dbReference type="InterPro" id="IPR012827">
    <property type="entry name" value="Hemerythrin_metal-bd"/>
</dbReference>
<proteinExistence type="inferred from homology"/>
<evidence type="ECO:0000313" key="5">
    <source>
        <dbReference type="EMBL" id="VAW58637.1"/>
    </source>
</evidence>
<dbReference type="CDD" id="cd12107">
    <property type="entry name" value="Hemerythrin"/>
    <property type="match status" value="1"/>
</dbReference>
<dbReference type="InterPro" id="IPR035938">
    <property type="entry name" value="Hemerythrin-like_sf"/>
</dbReference>
<dbReference type="AlphaFoldDB" id="A0A3B0X6X5"/>
<dbReference type="InterPro" id="IPR016131">
    <property type="entry name" value="Haemerythrin_Fe_BS"/>
</dbReference>
<dbReference type="Gene3D" id="1.20.120.50">
    <property type="entry name" value="Hemerythrin-like"/>
    <property type="match status" value="1"/>
</dbReference>
<dbReference type="NCBIfam" id="NF002007">
    <property type="entry name" value="PRK00808.1"/>
    <property type="match status" value="1"/>
</dbReference>
<dbReference type="Pfam" id="PF01814">
    <property type="entry name" value="Hemerythrin"/>
    <property type="match status" value="1"/>
</dbReference>
<dbReference type="InterPro" id="IPR012312">
    <property type="entry name" value="Hemerythrin-like"/>
</dbReference>
<dbReference type="PROSITE" id="PS00550">
    <property type="entry name" value="HEMERYTHRINS"/>
    <property type="match status" value="1"/>
</dbReference>
<dbReference type="PANTHER" id="PTHR37164">
    <property type="entry name" value="BACTERIOHEMERYTHRIN"/>
    <property type="match status" value="1"/>
</dbReference>